<dbReference type="NCBIfam" id="TIGR00589">
    <property type="entry name" value="ogt"/>
    <property type="match status" value="1"/>
</dbReference>
<comment type="catalytic activity">
    <reaction evidence="6">
        <text>a 6-O-methyl-2'-deoxyguanosine in DNA + L-cysteinyl-[protein] = S-methyl-L-cysteinyl-[protein] + a 2'-deoxyguanosine in DNA</text>
        <dbReference type="Rhea" id="RHEA:24000"/>
        <dbReference type="Rhea" id="RHEA-COMP:10131"/>
        <dbReference type="Rhea" id="RHEA-COMP:10132"/>
        <dbReference type="Rhea" id="RHEA-COMP:11367"/>
        <dbReference type="Rhea" id="RHEA-COMP:11368"/>
        <dbReference type="ChEBI" id="CHEBI:29950"/>
        <dbReference type="ChEBI" id="CHEBI:82612"/>
        <dbReference type="ChEBI" id="CHEBI:85445"/>
        <dbReference type="ChEBI" id="CHEBI:85448"/>
        <dbReference type="EC" id="2.1.1.63"/>
    </reaction>
</comment>
<proteinExistence type="predicted"/>
<reference evidence="8 9" key="1">
    <citation type="journal article" date="2016" name="Environ. Microbiol.">
        <title>Genomic resolution of a cold subsurface aquifer community provides metabolic insights for novel microbes adapted to high CO concentrations.</title>
        <authorList>
            <person name="Probst A.J."/>
            <person name="Castelle C.J."/>
            <person name="Singh A."/>
            <person name="Brown C.T."/>
            <person name="Anantharaman K."/>
            <person name="Sharon I."/>
            <person name="Hug L.A."/>
            <person name="Burstein D."/>
            <person name="Emerson J.B."/>
            <person name="Thomas B.C."/>
            <person name="Banfield J.F."/>
        </authorList>
    </citation>
    <scope>NUCLEOTIDE SEQUENCE [LARGE SCALE GENOMIC DNA]</scope>
    <source>
        <strain evidence="8">CG1_02_39_135</strain>
    </source>
</reference>
<gene>
    <name evidence="8" type="ORF">AUJ30_00415</name>
</gene>
<name>A0A1J4XXP6_9BACT</name>
<dbReference type="PANTHER" id="PTHR10815">
    <property type="entry name" value="METHYLATED-DNA--PROTEIN-CYSTEINE METHYLTRANSFERASE"/>
    <property type="match status" value="1"/>
</dbReference>
<dbReference type="CDD" id="cd06445">
    <property type="entry name" value="ATase"/>
    <property type="match status" value="1"/>
</dbReference>
<protein>
    <recommendedName>
        <fullName evidence="7">Methylated-DNA-[protein]-cysteine S-methyltransferase DNA binding domain-containing protein</fullName>
    </recommendedName>
</protein>
<dbReference type="GO" id="GO:0003908">
    <property type="term" value="F:methylated-DNA-[protein]-cysteine S-methyltransferase activity"/>
    <property type="evidence" value="ECO:0007669"/>
    <property type="project" value="UniProtKB-EC"/>
</dbReference>
<comment type="catalytic activity">
    <reaction evidence="1">
        <text>a 4-O-methyl-thymidine in DNA + L-cysteinyl-[protein] = a thymidine in DNA + S-methyl-L-cysteinyl-[protein]</text>
        <dbReference type="Rhea" id="RHEA:53428"/>
        <dbReference type="Rhea" id="RHEA-COMP:10131"/>
        <dbReference type="Rhea" id="RHEA-COMP:10132"/>
        <dbReference type="Rhea" id="RHEA-COMP:13555"/>
        <dbReference type="Rhea" id="RHEA-COMP:13556"/>
        <dbReference type="ChEBI" id="CHEBI:29950"/>
        <dbReference type="ChEBI" id="CHEBI:82612"/>
        <dbReference type="ChEBI" id="CHEBI:137386"/>
        <dbReference type="ChEBI" id="CHEBI:137387"/>
        <dbReference type="EC" id="2.1.1.63"/>
    </reaction>
</comment>
<dbReference type="AlphaFoldDB" id="A0A1J4XXP6"/>
<evidence type="ECO:0000313" key="9">
    <source>
        <dbReference type="Proteomes" id="UP000182693"/>
    </source>
</evidence>
<evidence type="ECO:0000313" key="8">
    <source>
        <dbReference type="EMBL" id="OIO65792.1"/>
    </source>
</evidence>
<dbReference type="STRING" id="1805425.AUJ30_00415"/>
<evidence type="ECO:0000256" key="1">
    <source>
        <dbReference type="ARBA" id="ARBA00001286"/>
    </source>
</evidence>
<accession>A0A1J4XXP6</accession>
<dbReference type="EMBL" id="MNWX01000006">
    <property type="protein sequence ID" value="OIO65792.1"/>
    <property type="molecule type" value="Genomic_DNA"/>
</dbReference>
<evidence type="ECO:0000256" key="5">
    <source>
        <dbReference type="ARBA" id="ARBA00023204"/>
    </source>
</evidence>
<evidence type="ECO:0000256" key="3">
    <source>
        <dbReference type="ARBA" id="ARBA00022679"/>
    </source>
</evidence>
<comment type="caution">
    <text evidence="8">The sequence shown here is derived from an EMBL/GenBank/DDBJ whole genome shotgun (WGS) entry which is preliminary data.</text>
</comment>
<organism evidence="8 9">
    <name type="scientific">Candidatus Wolfebacteria bacterium CG1_02_39_135</name>
    <dbReference type="NCBI Taxonomy" id="1805425"/>
    <lineage>
        <taxon>Bacteria</taxon>
        <taxon>Candidatus Wolfeibacteriota</taxon>
    </lineage>
</organism>
<dbReference type="Proteomes" id="UP000182693">
    <property type="component" value="Unassembled WGS sequence"/>
</dbReference>
<dbReference type="Pfam" id="PF01035">
    <property type="entry name" value="DNA_binding_1"/>
    <property type="match status" value="1"/>
</dbReference>
<evidence type="ECO:0000259" key="7">
    <source>
        <dbReference type="Pfam" id="PF01035"/>
    </source>
</evidence>
<dbReference type="InterPro" id="IPR001497">
    <property type="entry name" value="MethylDNA_cys_MeTrfase_AS"/>
</dbReference>
<sequence>MNSFKKKVLKIVAKIPKGKVLTYKKVAKLAGKPKAYRAVGNILSKNRNPKIPCHRVIRSDGKIGGYNKGEKVKIILLKKEGYAKHS</sequence>
<dbReference type="InterPro" id="IPR036217">
    <property type="entry name" value="MethylDNA_cys_MeTrfase_DNAb"/>
</dbReference>
<evidence type="ECO:0000256" key="2">
    <source>
        <dbReference type="ARBA" id="ARBA00022603"/>
    </source>
</evidence>
<dbReference type="GO" id="GO:0032259">
    <property type="term" value="P:methylation"/>
    <property type="evidence" value="ECO:0007669"/>
    <property type="project" value="UniProtKB-KW"/>
</dbReference>
<dbReference type="Gene3D" id="1.10.10.10">
    <property type="entry name" value="Winged helix-like DNA-binding domain superfamily/Winged helix DNA-binding domain"/>
    <property type="match status" value="1"/>
</dbReference>
<dbReference type="PANTHER" id="PTHR10815:SF13">
    <property type="entry name" value="METHYLATED-DNA--PROTEIN-CYSTEINE METHYLTRANSFERASE"/>
    <property type="match status" value="1"/>
</dbReference>
<keyword evidence="4" id="KW-0227">DNA damage</keyword>
<dbReference type="InterPro" id="IPR036388">
    <property type="entry name" value="WH-like_DNA-bd_sf"/>
</dbReference>
<keyword evidence="2" id="KW-0489">Methyltransferase</keyword>
<dbReference type="InterPro" id="IPR014048">
    <property type="entry name" value="MethylDNA_cys_MeTrfase_DNA-bd"/>
</dbReference>
<feature type="domain" description="Methylated-DNA-[protein]-cysteine S-methyltransferase DNA binding" evidence="7">
    <location>
        <begin position="4"/>
        <end position="81"/>
    </location>
</feature>
<dbReference type="GO" id="GO:0006281">
    <property type="term" value="P:DNA repair"/>
    <property type="evidence" value="ECO:0007669"/>
    <property type="project" value="UniProtKB-KW"/>
</dbReference>
<dbReference type="SUPFAM" id="SSF46767">
    <property type="entry name" value="Methylated DNA-protein cysteine methyltransferase, C-terminal domain"/>
    <property type="match status" value="1"/>
</dbReference>
<keyword evidence="3" id="KW-0808">Transferase</keyword>
<keyword evidence="5" id="KW-0234">DNA repair</keyword>
<dbReference type="PROSITE" id="PS00374">
    <property type="entry name" value="MGMT"/>
    <property type="match status" value="1"/>
</dbReference>
<evidence type="ECO:0000256" key="4">
    <source>
        <dbReference type="ARBA" id="ARBA00022763"/>
    </source>
</evidence>
<evidence type="ECO:0000256" key="6">
    <source>
        <dbReference type="ARBA" id="ARBA00049348"/>
    </source>
</evidence>